<feature type="domain" description="Cadherin" evidence="16">
    <location>
        <begin position="259"/>
        <end position="377"/>
    </location>
</feature>
<dbReference type="InterPro" id="IPR015919">
    <property type="entry name" value="Cadherin-like_sf"/>
</dbReference>
<keyword evidence="11 15" id="KW-1133">Transmembrane helix</keyword>
<evidence type="ECO:0000256" key="7">
    <source>
        <dbReference type="ARBA" id="ARBA00022729"/>
    </source>
</evidence>
<dbReference type="SUPFAM" id="SSF49313">
    <property type="entry name" value="Cadherin-like"/>
    <property type="match status" value="5"/>
</dbReference>
<protein>
    <submittedName>
        <fullName evidence="18">Cadherin-like protein 26</fullName>
    </submittedName>
</protein>
<dbReference type="CTD" id="101882238"/>
<dbReference type="PRINTS" id="PR00205">
    <property type="entry name" value="CADHERIN"/>
</dbReference>
<feature type="transmembrane region" description="Helical" evidence="15">
    <location>
        <begin position="598"/>
        <end position="620"/>
    </location>
</feature>
<dbReference type="GO" id="GO:0034332">
    <property type="term" value="P:adherens junction organization"/>
    <property type="evidence" value="ECO:0007669"/>
    <property type="project" value="TreeGrafter"/>
</dbReference>
<evidence type="ECO:0000256" key="10">
    <source>
        <dbReference type="ARBA" id="ARBA00022889"/>
    </source>
</evidence>
<dbReference type="GO" id="GO:0045296">
    <property type="term" value="F:cadherin binding"/>
    <property type="evidence" value="ECO:0007669"/>
    <property type="project" value="TreeGrafter"/>
</dbReference>
<dbReference type="InterPro" id="IPR020894">
    <property type="entry name" value="Cadherin_CS"/>
</dbReference>
<dbReference type="GO" id="GO:0016339">
    <property type="term" value="P:calcium-dependent cell-cell adhesion via plasma membrane cell adhesion molecules"/>
    <property type="evidence" value="ECO:0007669"/>
    <property type="project" value="TreeGrafter"/>
</dbReference>
<proteinExistence type="predicted"/>
<dbReference type="GO" id="GO:0060027">
    <property type="term" value="P:convergent extension involved in gastrulation"/>
    <property type="evidence" value="ECO:0007669"/>
    <property type="project" value="UniProtKB-ARBA"/>
</dbReference>
<dbReference type="InterPro" id="IPR002126">
    <property type="entry name" value="Cadherin-like_dom"/>
</dbReference>
<dbReference type="OrthoDB" id="9045962at2759"/>
<keyword evidence="5 15" id="KW-0812">Transmembrane</keyword>
<dbReference type="Pfam" id="PF00028">
    <property type="entry name" value="Cadherin"/>
    <property type="match status" value="3"/>
</dbReference>
<evidence type="ECO:0000256" key="12">
    <source>
        <dbReference type="ARBA" id="ARBA00023136"/>
    </source>
</evidence>
<keyword evidence="6" id="KW-0479">Metal-binding</keyword>
<dbReference type="PROSITE" id="PS00232">
    <property type="entry name" value="CADHERIN_1"/>
    <property type="match status" value="2"/>
</dbReference>
<keyword evidence="12 15" id="KW-0472">Membrane</keyword>
<organism evidence="17 18">
    <name type="scientific">Chanos chanos</name>
    <name type="common">Milkfish</name>
    <name type="synonym">Mugil chanos</name>
    <dbReference type="NCBI Taxonomy" id="29144"/>
    <lineage>
        <taxon>Eukaryota</taxon>
        <taxon>Metazoa</taxon>
        <taxon>Chordata</taxon>
        <taxon>Craniata</taxon>
        <taxon>Vertebrata</taxon>
        <taxon>Euteleostomi</taxon>
        <taxon>Actinopterygii</taxon>
        <taxon>Neopterygii</taxon>
        <taxon>Teleostei</taxon>
        <taxon>Ostariophysi</taxon>
        <taxon>Gonorynchiformes</taxon>
        <taxon>Chanidae</taxon>
        <taxon>Chanos</taxon>
    </lineage>
</organism>
<feature type="domain" description="Cadherin" evidence="16">
    <location>
        <begin position="24"/>
        <end position="129"/>
    </location>
</feature>
<evidence type="ECO:0000313" key="17">
    <source>
        <dbReference type="Proteomes" id="UP000504632"/>
    </source>
</evidence>
<feature type="domain" description="Cadherin" evidence="16">
    <location>
        <begin position="130"/>
        <end position="244"/>
    </location>
</feature>
<keyword evidence="7" id="KW-0732">Signal</keyword>
<keyword evidence="3" id="KW-1003">Cell membrane</keyword>
<dbReference type="FunFam" id="2.60.40.60:FF:000011">
    <property type="entry name" value="Cadherin 1"/>
    <property type="match status" value="1"/>
</dbReference>
<dbReference type="GO" id="GO:0005509">
    <property type="term" value="F:calcium ion binding"/>
    <property type="evidence" value="ECO:0007669"/>
    <property type="project" value="UniProtKB-UniRule"/>
</dbReference>
<evidence type="ECO:0000256" key="4">
    <source>
        <dbReference type="ARBA" id="ARBA00022490"/>
    </source>
</evidence>
<dbReference type="PROSITE" id="PS50268">
    <property type="entry name" value="CADHERIN_2"/>
    <property type="match status" value="5"/>
</dbReference>
<comment type="subcellular location">
    <subcellularLocation>
        <location evidence="1">Cell membrane</location>
        <topology evidence="1">Single-pass type I membrane protein</topology>
    </subcellularLocation>
    <subcellularLocation>
        <location evidence="2">Cytoplasm</location>
    </subcellularLocation>
</comment>
<keyword evidence="13" id="KW-0325">Glycoprotein</keyword>
<evidence type="ECO:0000256" key="3">
    <source>
        <dbReference type="ARBA" id="ARBA00022475"/>
    </source>
</evidence>
<dbReference type="GeneID" id="115806940"/>
<evidence type="ECO:0000256" key="11">
    <source>
        <dbReference type="ARBA" id="ARBA00022989"/>
    </source>
</evidence>
<evidence type="ECO:0000259" key="16">
    <source>
        <dbReference type="PROSITE" id="PS50268"/>
    </source>
</evidence>
<name>A0A6J2UWF5_CHACN</name>
<evidence type="ECO:0000256" key="8">
    <source>
        <dbReference type="ARBA" id="ARBA00022737"/>
    </source>
</evidence>
<dbReference type="RefSeq" id="XP_030623657.1">
    <property type="nucleotide sequence ID" value="XM_030767797.1"/>
</dbReference>
<accession>A0A6J2UWF5</accession>
<dbReference type="GO" id="GO:0005737">
    <property type="term" value="C:cytoplasm"/>
    <property type="evidence" value="ECO:0007669"/>
    <property type="project" value="UniProtKB-SubCell"/>
</dbReference>
<dbReference type="GO" id="GO:0016342">
    <property type="term" value="C:catenin complex"/>
    <property type="evidence" value="ECO:0007669"/>
    <property type="project" value="TreeGrafter"/>
</dbReference>
<dbReference type="PRINTS" id="PR01820">
    <property type="entry name" value="DESMOCOLLIN"/>
</dbReference>
<dbReference type="GO" id="GO:0016477">
    <property type="term" value="P:cell migration"/>
    <property type="evidence" value="ECO:0007669"/>
    <property type="project" value="TreeGrafter"/>
</dbReference>
<evidence type="ECO:0000256" key="15">
    <source>
        <dbReference type="SAM" id="Phobius"/>
    </source>
</evidence>
<dbReference type="GO" id="GO:0007156">
    <property type="term" value="P:homophilic cell adhesion via plasma membrane adhesion molecules"/>
    <property type="evidence" value="ECO:0007669"/>
    <property type="project" value="InterPro"/>
</dbReference>
<dbReference type="FunFam" id="2.60.40.60:FF:000019">
    <property type="entry name" value="Cadherin 2"/>
    <property type="match status" value="1"/>
</dbReference>
<evidence type="ECO:0000256" key="5">
    <source>
        <dbReference type="ARBA" id="ARBA00022692"/>
    </source>
</evidence>
<dbReference type="GO" id="GO:0008013">
    <property type="term" value="F:beta-catenin binding"/>
    <property type="evidence" value="ECO:0007669"/>
    <property type="project" value="TreeGrafter"/>
</dbReference>
<evidence type="ECO:0000256" key="14">
    <source>
        <dbReference type="PROSITE-ProRule" id="PRU00043"/>
    </source>
</evidence>
<dbReference type="InterPro" id="IPR039808">
    <property type="entry name" value="Cadherin"/>
</dbReference>
<dbReference type="InParanoid" id="A0A6J2UWF5"/>
<dbReference type="GO" id="GO:0007043">
    <property type="term" value="P:cell-cell junction assembly"/>
    <property type="evidence" value="ECO:0007669"/>
    <property type="project" value="TreeGrafter"/>
</dbReference>
<dbReference type="FunFam" id="2.60.40.60:FF:000095">
    <property type="entry name" value="Cadherin 13"/>
    <property type="match status" value="1"/>
</dbReference>
<evidence type="ECO:0000256" key="2">
    <source>
        <dbReference type="ARBA" id="ARBA00004496"/>
    </source>
</evidence>
<keyword evidence="8" id="KW-0677">Repeat</keyword>
<evidence type="ECO:0000256" key="1">
    <source>
        <dbReference type="ARBA" id="ARBA00004251"/>
    </source>
</evidence>
<dbReference type="PANTHER" id="PTHR24027">
    <property type="entry name" value="CADHERIN-23"/>
    <property type="match status" value="1"/>
</dbReference>
<feature type="domain" description="Cadherin" evidence="16">
    <location>
        <begin position="503"/>
        <end position="583"/>
    </location>
</feature>
<evidence type="ECO:0000256" key="6">
    <source>
        <dbReference type="ARBA" id="ARBA00022723"/>
    </source>
</evidence>
<evidence type="ECO:0000256" key="13">
    <source>
        <dbReference type="ARBA" id="ARBA00023180"/>
    </source>
</evidence>
<reference evidence="18" key="1">
    <citation type="submission" date="2025-08" db="UniProtKB">
        <authorList>
            <consortium name="RefSeq"/>
        </authorList>
    </citation>
    <scope>IDENTIFICATION</scope>
</reference>
<keyword evidence="10" id="KW-0130">Cell adhesion</keyword>
<evidence type="ECO:0000313" key="18">
    <source>
        <dbReference type="RefSeq" id="XP_030623657.1"/>
    </source>
</evidence>
<keyword evidence="17" id="KW-1185">Reference proteome</keyword>
<dbReference type="PANTHER" id="PTHR24027:SF433">
    <property type="entry name" value="CADHERIN 27-RELATED"/>
    <property type="match status" value="1"/>
</dbReference>
<dbReference type="GO" id="GO:0044331">
    <property type="term" value="P:cell-cell adhesion mediated by cadherin"/>
    <property type="evidence" value="ECO:0007669"/>
    <property type="project" value="TreeGrafter"/>
</dbReference>
<dbReference type="CDD" id="cd11304">
    <property type="entry name" value="Cadherin_repeat"/>
    <property type="match status" value="4"/>
</dbReference>
<keyword evidence="4" id="KW-0963">Cytoplasm</keyword>
<dbReference type="Gene3D" id="2.60.40.60">
    <property type="entry name" value="Cadherins"/>
    <property type="match status" value="5"/>
</dbReference>
<dbReference type="AlphaFoldDB" id="A0A6J2UWF5"/>
<dbReference type="GO" id="GO:0000902">
    <property type="term" value="P:cell morphogenesis"/>
    <property type="evidence" value="ECO:0007669"/>
    <property type="project" value="TreeGrafter"/>
</dbReference>
<dbReference type="Proteomes" id="UP000504632">
    <property type="component" value="Chromosome 3"/>
</dbReference>
<sequence length="722" mass="80466">MTTYTVTLCLLLVSKNSLVRQKRAWIIDSFSIEEESPGPFPYSLGVIELERNYLVNFLLHGSGVDEDPKDVLDINKKTGEILVYKKVDYETFRFLRLRFEAVNVSNNEVDTRLGVEIKIRDINDHTPKFQQQVYERAVEESISQGETLVTVFASDADDNSTPNGTFSFRIVSVSPETKNAEFFIKNLERVPSGTISFKGCLDYETAQKYSILVEAKDHGDKVQLSSTTTVMVNIIDKNNHLPKITGQTGSGSIKERESGIEVLRFQVTDKDSHGSPAWKARYTIHGDKGKYFKIETDPETNEGILTVQKPIDYEEFTEKNISIGVENEEPYFSCKIKNRVKTGLWDVETSSKQGSGIKPKLYPVTIKVEDVNDPPFFKPIVKHAMVMENSEVGLLLETFTAIDLDGSYANKFQYLKESDPADWVTVDSKTGQVFTAKVIDRESPFVNDSTYTVTLSAVDYGEPPMTGTGTLIIHIKDQNDNVPVLSVNTLDMCLSDEPTRTNLTAIDPDISPYSGPFHFELIGDVEGKWRFDPSYGMTVDLIKDSTVYAGHHELLVRVSDNQGHESLQNLSVTVCDCSETPTCHIRRSSTSKMGGGSIGIIIFALLMLLALMLLAILISCKEAKPVILMEDGPEWHLLPSNTETPGTDCEKLHILRAPGEELGDYAPHVYAEEGESVADAQLDVISIPESDFGPDKLKNLDHRFNTLASICRPHLIEAQTAS</sequence>
<dbReference type="GO" id="GO:0005912">
    <property type="term" value="C:adherens junction"/>
    <property type="evidence" value="ECO:0007669"/>
    <property type="project" value="TreeGrafter"/>
</dbReference>
<feature type="domain" description="Cadherin" evidence="16">
    <location>
        <begin position="378"/>
        <end position="485"/>
    </location>
</feature>
<evidence type="ECO:0000256" key="9">
    <source>
        <dbReference type="ARBA" id="ARBA00022837"/>
    </source>
</evidence>
<dbReference type="SMART" id="SM00112">
    <property type="entry name" value="CA"/>
    <property type="match status" value="5"/>
</dbReference>
<keyword evidence="9 14" id="KW-0106">Calcium</keyword>
<dbReference type="FunFam" id="2.60.40.60:FF:000158">
    <property type="entry name" value="Dachsous cadherin-related 1"/>
    <property type="match status" value="1"/>
</dbReference>
<gene>
    <name evidence="18" type="primary">cdh26.2</name>
</gene>